<name>A0A166AI61_9AGAM</name>
<dbReference type="InterPro" id="IPR011990">
    <property type="entry name" value="TPR-like_helical_dom_sf"/>
</dbReference>
<feature type="region of interest" description="Disordered" evidence="1">
    <location>
        <begin position="462"/>
        <end position="659"/>
    </location>
</feature>
<dbReference type="PANTHER" id="PTHR23172:SF19">
    <property type="entry name" value="J DOMAIN-CONTAINING PROTEIN"/>
    <property type="match status" value="1"/>
</dbReference>
<feature type="region of interest" description="Disordered" evidence="1">
    <location>
        <begin position="809"/>
        <end position="881"/>
    </location>
</feature>
<dbReference type="InterPro" id="IPR036869">
    <property type="entry name" value="J_dom_sf"/>
</dbReference>
<feature type="compositionally biased region" description="Low complexity" evidence="1">
    <location>
        <begin position="166"/>
        <end position="181"/>
    </location>
</feature>
<feature type="compositionally biased region" description="Basic residues" evidence="1">
    <location>
        <begin position="393"/>
        <end position="402"/>
    </location>
</feature>
<evidence type="ECO:0000313" key="4">
    <source>
        <dbReference type="Proteomes" id="UP000076798"/>
    </source>
</evidence>
<dbReference type="FunFam" id="1.10.287.110:FF:000002">
    <property type="entry name" value="putative tyrosine-protein phosphatase auxilin isoform X2"/>
    <property type="match status" value="1"/>
</dbReference>
<feature type="compositionally biased region" description="Basic and acidic residues" evidence="1">
    <location>
        <begin position="472"/>
        <end position="490"/>
    </location>
</feature>
<dbReference type="InterPro" id="IPR015940">
    <property type="entry name" value="UBA"/>
</dbReference>
<dbReference type="OrthoDB" id="1717591at2759"/>
<feature type="compositionally biased region" description="Polar residues" evidence="1">
    <location>
        <begin position="47"/>
        <end position="59"/>
    </location>
</feature>
<keyword evidence="4" id="KW-1185">Reference proteome</keyword>
<dbReference type="SUPFAM" id="SSF46565">
    <property type="entry name" value="Chaperone J-domain"/>
    <property type="match status" value="1"/>
</dbReference>
<organism evidence="3 4">
    <name type="scientific">Sistotremastrum suecicum HHB10207 ss-3</name>
    <dbReference type="NCBI Taxonomy" id="1314776"/>
    <lineage>
        <taxon>Eukaryota</taxon>
        <taxon>Fungi</taxon>
        <taxon>Dikarya</taxon>
        <taxon>Basidiomycota</taxon>
        <taxon>Agaricomycotina</taxon>
        <taxon>Agaricomycetes</taxon>
        <taxon>Sistotremastrales</taxon>
        <taxon>Sistotremastraceae</taxon>
        <taxon>Sistotremastrum</taxon>
    </lineage>
</organism>
<feature type="compositionally biased region" description="Polar residues" evidence="1">
    <location>
        <begin position="284"/>
        <end position="298"/>
    </location>
</feature>
<feature type="compositionally biased region" description="Gly residues" evidence="1">
    <location>
        <begin position="143"/>
        <end position="154"/>
    </location>
</feature>
<dbReference type="GO" id="GO:0005737">
    <property type="term" value="C:cytoplasm"/>
    <property type="evidence" value="ECO:0007669"/>
    <property type="project" value="TreeGrafter"/>
</dbReference>
<feature type="region of interest" description="Disordered" evidence="1">
    <location>
        <begin position="134"/>
        <end position="317"/>
    </location>
</feature>
<dbReference type="GO" id="GO:0030276">
    <property type="term" value="F:clathrin binding"/>
    <property type="evidence" value="ECO:0007669"/>
    <property type="project" value="TreeGrafter"/>
</dbReference>
<feature type="compositionally biased region" description="Pro residues" evidence="1">
    <location>
        <begin position="577"/>
        <end position="598"/>
    </location>
</feature>
<feature type="compositionally biased region" description="Gly residues" evidence="1">
    <location>
        <begin position="498"/>
        <end position="512"/>
    </location>
</feature>
<feature type="compositionally biased region" description="Low complexity" evidence="1">
    <location>
        <begin position="12"/>
        <end position="36"/>
    </location>
</feature>
<dbReference type="GO" id="GO:0072318">
    <property type="term" value="P:clathrin coat disassembly"/>
    <property type="evidence" value="ECO:0007669"/>
    <property type="project" value="TreeGrafter"/>
</dbReference>
<feature type="compositionally biased region" description="Basic and acidic residues" evidence="1">
    <location>
        <begin position="521"/>
        <end position="530"/>
    </location>
</feature>
<feature type="compositionally biased region" description="Basic and acidic residues" evidence="1">
    <location>
        <begin position="539"/>
        <end position="552"/>
    </location>
</feature>
<feature type="region of interest" description="Disordered" evidence="1">
    <location>
        <begin position="1"/>
        <end position="107"/>
    </location>
</feature>
<dbReference type="AlphaFoldDB" id="A0A166AI61"/>
<proteinExistence type="predicted"/>
<dbReference type="Gene3D" id="1.10.8.10">
    <property type="entry name" value="DNA helicase RuvA subunit, C-terminal domain"/>
    <property type="match status" value="1"/>
</dbReference>
<feature type="compositionally biased region" description="Gly residues" evidence="1">
    <location>
        <begin position="235"/>
        <end position="245"/>
    </location>
</feature>
<evidence type="ECO:0000256" key="1">
    <source>
        <dbReference type="SAM" id="MobiDB-lite"/>
    </source>
</evidence>
<evidence type="ECO:0000313" key="3">
    <source>
        <dbReference type="EMBL" id="KZT35345.1"/>
    </source>
</evidence>
<dbReference type="Gene3D" id="1.25.40.10">
    <property type="entry name" value="Tetratricopeptide repeat domain"/>
    <property type="match status" value="1"/>
</dbReference>
<dbReference type="SUPFAM" id="SSF48452">
    <property type="entry name" value="TPR-like"/>
    <property type="match status" value="1"/>
</dbReference>
<reference evidence="3 4" key="1">
    <citation type="journal article" date="2016" name="Mol. Biol. Evol.">
        <title>Comparative Genomics of Early-Diverging Mushroom-Forming Fungi Provides Insights into the Origins of Lignocellulose Decay Capabilities.</title>
        <authorList>
            <person name="Nagy L.G."/>
            <person name="Riley R."/>
            <person name="Tritt A."/>
            <person name="Adam C."/>
            <person name="Daum C."/>
            <person name="Floudas D."/>
            <person name="Sun H."/>
            <person name="Yadav J.S."/>
            <person name="Pangilinan J."/>
            <person name="Larsson K.H."/>
            <person name="Matsuura K."/>
            <person name="Barry K."/>
            <person name="Labutti K."/>
            <person name="Kuo R."/>
            <person name="Ohm R.A."/>
            <person name="Bhattacharya S.S."/>
            <person name="Shirouzu T."/>
            <person name="Yoshinaga Y."/>
            <person name="Martin F.M."/>
            <person name="Grigoriev I.V."/>
            <person name="Hibbett D.S."/>
        </authorList>
    </citation>
    <scope>NUCLEOTIDE SEQUENCE [LARGE SCALE GENOMIC DNA]</scope>
    <source>
        <strain evidence="3 4">HHB10207 ss-3</strain>
    </source>
</reference>
<dbReference type="SUPFAM" id="SSF46934">
    <property type="entry name" value="UBA-like"/>
    <property type="match status" value="1"/>
</dbReference>
<dbReference type="GO" id="GO:0031982">
    <property type="term" value="C:vesicle"/>
    <property type="evidence" value="ECO:0007669"/>
    <property type="project" value="TreeGrafter"/>
</dbReference>
<dbReference type="InterPro" id="IPR009060">
    <property type="entry name" value="UBA-like_sf"/>
</dbReference>
<feature type="compositionally biased region" description="Basic and acidic residues" evidence="1">
    <location>
        <begin position="363"/>
        <end position="382"/>
    </location>
</feature>
<dbReference type="PANTHER" id="PTHR23172">
    <property type="entry name" value="AUXILIN/CYCLIN G-ASSOCIATED KINASE-RELATED"/>
    <property type="match status" value="1"/>
</dbReference>
<dbReference type="Proteomes" id="UP000076798">
    <property type="component" value="Unassembled WGS sequence"/>
</dbReference>
<evidence type="ECO:0000259" key="2">
    <source>
        <dbReference type="PROSITE" id="PS50030"/>
    </source>
</evidence>
<protein>
    <recommendedName>
        <fullName evidence="2">UBA domain-containing protein</fullName>
    </recommendedName>
</protein>
<dbReference type="STRING" id="1314776.A0A166AI61"/>
<feature type="compositionally biased region" description="Polar residues" evidence="1">
    <location>
        <begin position="843"/>
        <end position="857"/>
    </location>
</feature>
<dbReference type="PROSITE" id="PS50030">
    <property type="entry name" value="UBA"/>
    <property type="match status" value="1"/>
</dbReference>
<dbReference type="GO" id="GO:0072583">
    <property type="term" value="P:clathrin-dependent endocytosis"/>
    <property type="evidence" value="ECO:0007669"/>
    <property type="project" value="TreeGrafter"/>
</dbReference>
<feature type="compositionally biased region" description="Low complexity" evidence="1">
    <location>
        <begin position="417"/>
        <end position="438"/>
    </location>
</feature>
<dbReference type="EMBL" id="KV428142">
    <property type="protein sequence ID" value="KZT35345.1"/>
    <property type="molecule type" value="Genomic_DNA"/>
</dbReference>
<feature type="compositionally biased region" description="Low complexity" evidence="1">
    <location>
        <begin position="565"/>
        <end position="574"/>
    </location>
</feature>
<feature type="compositionally biased region" description="Low complexity" evidence="1">
    <location>
        <begin position="821"/>
        <end position="833"/>
    </location>
</feature>
<feature type="region of interest" description="Disordered" evidence="1">
    <location>
        <begin position="354"/>
        <end position="443"/>
    </location>
</feature>
<sequence>MADSFADLWNASAPPTSNPSSSSKPPLTQQKLTQQPPHKKYDAFSILASSGSNTPRSITPGTGAGASRPSPPPAVQSQRSGDAFNDLLSFGSGSGTTTTTTSPNRNLSLADRQAKLSKVALPTVTVQGSNKASDAFWDQFGDSGAGAGAQGSVGGSQQEDEWDLNLLSAKPAPLRSSSASPSPSPSPLRQPAPSIAQPTSSDPFDFDSLVSSTPEPKASSRGGGDSLLDDTFGGNQFGGGNGNENGGDDDGDDILGLLAKPVSQSRRTPSPSPSPHTLPIPSSQNQGRTPSPQSQSQAPARKTATRPISRAASPPPHIIGQIVEMGYSPSQARVALAATESGVDVQGALEILLAQAGSGGPTGERERDPEPERERGSERYGDGDSDSEEERRRQRQKARRQGPSRSSVDPSNPPSHSLRQQNSSQSQTQSTTGTGNLTDLLPPELSVQADKLLSQATELGKGMFNRAGAFWRDGRQKAMKAYEERARTPGDHPNSGYGREGNGNGNGGGGGKRPAWMSGDGDDHDHDDRGGGGGGGGGFKDDSSSDDERSRPESIQSSASASMTRLPSNSSSRPPLREPPPNVSRSPAPPSASTPVPGPSVYKSSLRRGPTPAARQASSSSQLQSTSQTRPSQPILPPSSSSSKPTRPPIFATPSQISQSTSHILTALSQSTQGAYSSASESYTKALAALPEGHVLSVEVLIGRAKARGGCGESRGVVEDCSLVLGMIKEGISASEWASLPALSASPGAAKRRWDTVESEVRKLRAMAYEQMEKWRDAKEDWEKIAGMNVPLQVDEGTRKEAISGAGRCRKILAPPPPSGPSSGPSTSSASKPRPTPKPKPANLSSKAPSTSSQPQKPSEAVARLRAAASQAESESNLASSLKDTVDARLASWRGGKQQNLRALLASLDLVLWDEVGWKKVGMHELVTEGQVKKVYVRAIAKVHPDKLSVGNSTVEQRMIANDVFGTLNEAWIAMQG</sequence>
<gene>
    <name evidence="3" type="ORF">SISSUDRAFT_1051509</name>
</gene>
<dbReference type="Gene3D" id="1.10.287.110">
    <property type="entry name" value="DnaJ domain"/>
    <property type="match status" value="1"/>
</dbReference>
<feature type="domain" description="UBA" evidence="2">
    <location>
        <begin position="313"/>
        <end position="355"/>
    </location>
</feature>
<feature type="compositionally biased region" description="Low complexity" evidence="1">
    <location>
        <begin position="859"/>
        <end position="881"/>
    </location>
</feature>
<accession>A0A166AI61</accession>
<feature type="compositionally biased region" description="Low complexity" evidence="1">
    <location>
        <begin position="610"/>
        <end position="645"/>
    </location>
</feature>